<name>A0ABY5X7T2_ERWPY</name>
<reference evidence="1" key="1">
    <citation type="submission" date="2022-07" db="EMBL/GenBank/DDBJ databases">
        <title>Genetic diversity of Erwinia pyrifoliae.</title>
        <authorList>
            <person name="Park D.S."/>
            <person name="Ham H."/>
        </authorList>
    </citation>
    <scope>NUCLEOTIDE SEQUENCE</scope>
    <source>
        <strain evidence="1">CP201486</strain>
    </source>
</reference>
<dbReference type="EMBL" id="CP103445">
    <property type="protein sequence ID" value="UWS33446.1"/>
    <property type="molecule type" value="Genomic_DNA"/>
</dbReference>
<protein>
    <submittedName>
        <fullName evidence="1">Uncharacterized protein</fullName>
    </submittedName>
</protein>
<dbReference type="Proteomes" id="UP001058553">
    <property type="component" value="Chromosome"/>
</dbReference>
<accession>A0ABY5X7T2</accession>
<organism evidence="1 2">
    <name type="scientific">Erwinia pyrifoliae</name>
    <dbReference type="NCBI Taxonomy" id="79967"/>
    <lineage>
        <taxon>Bacteria</taxon>
        <taxon>Pseudomonadati</taxon>
        <taxon>Pseudomonadota</taxon>
        <taxon>Gammaproteobacteria</taxon>
        <taxon>Enterobacterales</taxon>
        <taxon>Erwiniaceae</taxon>
        <taxon>Erwinia</taxon>
    </lineage>
</organism>
<proteinExistence type="predicted"/>
<sequence>MGNTKVNAISKEITYDDNKSECIKIANEIYSINKENVIGRKIRGKPESKNEYADDIWGDCAGSAIGLYSRLKAPGAFLTVLAGIRFLRVPNVHLME</sequence>
<gene>
    <name evidence="1" type="ORF">NYP84_18035</name>
</gene>
<dbReference type="RefSeq" id="WP_015899117.1">
    <property type="nucleotide sequence ID" value="NZ_CP023567.1"/>
</dbReference>
<evidence type="ECO:0000313" key="1">
    <source>
        <dbReference type="EMBL" id="UWS33446.1"/>
    </source>
</evidence>
<keyword evidence="2" id="KW-1185">Reference proteome</keyword>
<dbReference type="GeneID" id="92235438"/>
<evidence type="ECO:0000313" key="2">
    <source>
        <dbReference type="Proteomes" id="UP001058553"/>
    </source>
</evidence>